<evidence type="ECO:0000313" key="10">
    <source>
        <dbReference type="EMBL" id="EQD54635.1"/>
    </source>
</evidence>
<dbReference type="NCBIfam" id="NF000801">
    <property type="entry name" value="PRK00055.1-3"/>
    <property type="match status" value="1"/>
</dbReference>
<dbReference type="InterPro" id="IPR001279">
    <property type="entry name" value="Metallo-B-lactamas"/>
</dbReference>
<feature type="domain" description="Metallo-beta-lactamase" evidence="9">
    <location>
        <begin position="18"/>
        <end position="206"/>
    </location>
</feature>
<proteinExistence type="inferred from homology"/>
<keyword evidence="8" id="KW-0862">Zinc</keyword>
<gene>
    <name evidence="10" type="ORF">B1B_09594</name>
</gene>
<dbReference type="InterPro" id="IPR013471">
    <property type="entry name" value="RNase_Z/BN"/>
</dbReference>
<name>T1BL13_9ZZZZ</name>
<comment type="caution">
    <text evidence="10">The sequence shown here is derived from an EMBL/GenBank/DDBJ whole genome shotgun (WGS) entry which is preliminary data.</text>
</comment>
<dbReference type="SMART" id="SM00849">
    <property type="entry name" value="Lactamase_B"/>
    <property type="match status" value="1"/>
</dbReference>
<dbReference type="InterPro" id="IPR036866">
    <property type="entry name" value="RibonucZ/Hydroxyglut_hydro"/>
</dbReference>
<evidence type="ECO:0000256" key="4">
    <source>
        <dbReference type="ARBA" id="ARBA00022722"/>
    </source>
</evidence>
<dbReference type="SUPFAM" id="SSF56281">
    <property type="entry name" value="Metallo-hydrolase/oxidoreductase"/>
    <property type="match status" value="1"/>
</dbReference>
<reference evidence="10" key="1">
    <citation type="submission" date="2013-08" db="EMBL/GenBank/DDBJ databases">
        <authorList>
            <person name="Mendez C."/>
            <person name="Richter M."/>
            <person name="Ferrer M."/>
            <person name="Sanchez J."/>
        </authorList>
    </citation>
    <scope>NUCLEOTIDE SEQUENCE</scope>
</reference>
<evidence type="ECO:0000256" key="8">
    <source>
        <dbReference type="ARBA" id="ARBA00022833"/>
    </source>
</evidence>
<comment type="cofactor">
    <cofactor evidence="1">
        <name>Zn(2+)</name>
        <dbReference type="ChEBI" id="CHEBI:29105"/>
    </cofactor>
</comment>
<sequence>MRLTFLGTAGSWPTKERSASAIALDTERELVLFDCGEGTQRQFFQSTASFMRVRRIFITHFHGDHFLGLPGLVQSMNLNNRTEPLDIYGPPDAKEMVERALRLGYYTQRFPIEIHPLAPEQTVELGGYTIRTAHAEHPVPTIAYRLEEGPKRGRFDGERARALGIKGKDFARLEAGEAVHVGNQVIHAADLQGPPRPGRSIVYSGDTSPCEDIRRLAHRATLLIHEATTSSDIEAEANKWGHSSARQAAQLATEAEVETLFLTHFSSRYKEVEPLETEARVVFPSSQAARDLLDHLIRQP</sequence>
<protein>
    <submittedName>
        <fullName evidence="10">Ribonuclease Z</fullName>
        <ecNumber evidence="10">3.1.26.11</ecNumber>
    </submittedName>
</protein>
<dbReference type="CDD" id="cd07717">
    <property type="entry name" value="RNaseZ_ZiPD-like_MBL-fold"/>
    <property type="match status" value="1"/>
</dbReference>
<evidence type="ECO:0000256" key="2">
    <source>
        <dbReference type="ARBA" id="ARBA00011738"/>
    </source>
</evidence>
<keyword evidence="6" id="KW-0255">Endonuclease</keyword>
<dbReference type="PANTHER" id="PTHR46018:SF2">
    <property type="entry name" value="ZINC PHOSPHODIESTERASE ELAC PROTEIN 1"/>
    <property type="match status" value="1"/>
</dbReference>
<dbReference type="EMBL" id="AUZY01006361">
    <property type="protein sequence ID" value="EQD54635.1"/>
    <property type="molecule type" value="Genomic_DNA"/>
</dbReference>
<keyword evidence="3" id="KW-0819">tRNA processing</keyword>
<dbReference type="GO" id="GO:0042781">
    <property type="term" value="F:3'-tRNA processing endoribonuclease activity"/>
    <property type="evidence" value="ECO:0007669"/>
    <property type="project" value="UniProtKB-EC"/>
</dbReference>
<evidence type="ECO:0000256" key="7">
    <source>
        <dbReference type="ARBA" id="ARBA00022801"/>
    </source>
</evidence>
<evidence type="ECO:0000256" key="6">
    <source>
        <dbReference type="ARBA" id="ARBA00022759"/>
    </source>
</evidence>
<dbReference type="PANTHER" id="PTHR46018">
    <property type="entry name" value="ZINC PHOSPHODIESTERASE ELAC PROTEIN 1"/>
    <property type="match status" value="1"/>
</dbReference>
<dbReference type="NCBIfam" id="TIGR02651">
    <property type="entry name" value="RNase_Z"/>
    <property type="match status" value="1"/>
</dbReference>
<dbReference type="Pfam" id="PF12706">
    <property type="entry name" value="Lactamase_B_2"/>
    <property type="match status" value="1"/>
</dbReference>
<dbReference type="Gene3D" id="3.60.15.10">
    <property type="entry name" value="Ribonuclease Z/Hydroxyacylglutathione hydrolase-like"/>
    <property type="match status" value="1"/>
</dbReference>
<evidence type="ECO:0000256" key="3">
    <source>
        <dbReference type="ARBA" id="ARBA00022694"/>
    </source>
</evidence>
<evidence type="ECO:0000256" key="5">
    <source>
        <dbReference type="ARBA" id="ARBA00022723"/>
    </source>
</evidence>
<comment type="subunit">
    <text evidence="2">Homodimer.</text>
</comment>
<keyword evidence="5" id="KW-0479">Metal-binding</keyword>
<reference evidence="10" key="2">
    <citation type="journal article" date="2014" name="ISME J.">
        <title>Microbial stratification in low pH oxic and suboxic macroscopic growths along an acid mine drainage.</title>
        <authorList>
            <person name="Mendez-Garcia C."/>
            <person name="Mesa V."/>
            <person name="Sprenger R.R."/>
            <person name="Richter M."/>
            <person name="Diez M.S."/>
            <person name="Solano J."/>
            <person name="Bargiela R."/>
            <person name="Golyshina O.V."/>
            <person name="Manteca A."/>
            <person name="Ramos J.L."/>
            <person name="Gallego J.R."/>
            <person name="Llorente I."/>
            <person name="Martins Dos Santos V.A."/>
            <person name="Jensen O.N."/>
            <person name="Pelaez A.I."/>
            <person name="Sanchez J."/>
            <person name="Ferrer M."/>
        </authorList>
    </citation>
    <scope>NUCLEOTIDE SEQUENCE</scope>
</reference>
<keyword evidence="4" id="KW-0540">Nuclease</keyword>
<dbReference type="EC" id="3.1.26.11" evidence="10"/>
<dbReference type="Pfam" id="PF23023">
    <property type="entry name" value="Anti-Pycsar_Apyc1"/>
    <property type="match status" value="1"/>
</dbReference>
<dbReference type="HAMAP" id="MF_01818">
    <property type="entry name" value="RNase_Z_BN"/>
    <property type="match status" value="1"/>
</dbReference>
<dbReference type="AlphaFoldDB" id="T1BL13"/>
<keyword evidence="7 10" id="KW-0378">Hydrolase</keyword>
<dbReference type="GO" id="GO:0046872">
    <property type="term" value="F:metal ion binding"/>
    <property type="evidence" value="ECO:0007669"/>
    <property type="project" value="UniProtKB-KW"/>
</dbReference>
<evidence type="ECO:0000256" key="1">
    <source>
        <dbReference type="ARBA" id="ARBA00001947"/>
    </source>
</evidence>
<evidence type="ECO:0000259" key="9">
    <source>
        <dbReference type="SMART" id="SM00849"/>
    </source>
</evidence>
<accession>T1BL13</accession>
<organism evidence="10">
    <name type="scientific">mine drainage metagenome</name>
    <dbReference type="NCBI Taxonomy" id="410659"/>
    <lineage>
        <taxon>unclassified sequences</taxon>
        <taxon>metagenomes</taxon>
        <taxon>ecological metagenomes</taxon>
    </lineage>
</organism>